<reference evidence="1 2" key="1">
    <citation type="submission" date="2023-10" db="EMBL/GenBank/DDBJ databases">
        <title>Chromosome-scale genome assembly provides insights into flower coloration mechanisms of Canna indica.</title>
        <authorList>
            <person name="Li C."/>
        </authorList>
    </citation>
    <scope>NUCLEOTIDE SEQUENCE [LARGE SCALE GENOMIC DNA]</scope>
    <source>
        <tissue evidence="1">Flower</tissue>
    </source>
</reference>
<sequence length="143" mass="16261">MEVITGRMRSGLNPDAEPYVPAAHRAVDDFSPEWWALVQSSPWFAAYWMRECFQEADLDDDDDLELPDDISDALFSFHDAPHREEKMEADEGGRREKGEVIVWGADKYWKASQGCAAERAKYAEKAAKLVSVKVSPKTIQQPR</sequence>
<protein>
    <recommendedName>
        <fullName evidence="3">Early response to dehydration 15-like protein</fullName>
    </recommendedName>
</protein>
<dbReference type="EMBL" id="CP136891">
    <property type="protein sequence ID" value="WOK95848.1"/>
    <property type="molecule type" value="Genomic_DNA"/>
</dbReference>
<dbReference type="InterPro" id="IPR040414">
    <property type="entry name" value="CID1/CID2"/>
</dbReference>
<dbReference type="PANTHER" id="PTHR33790:SF1">
    <property type="entry name" value="PROTEIN EARLY RESPONSIVE TO DEHYDRATION 15"/>
    <property type="match status" value="1"/>
</dbReference>
<keyword evidence="2" id="KW-1185">Reference proteome</keyword>
<dbReference type="Proteomes" id="UP001327560">
    <property type="component" value="Chromosome 2"/>
</dbReference>
<evidence type="ECO:0008006" key="3">
    <source>
        <dbReference type="Google" id="ProtNLM"/>
    </source>
</evidence>
<dbReference type="AlphaFoldDB" id="A0AAQ3JUZ7"/>
<evidence type="ECO:0000313" key="1">
    <source>
        <dbReference type="EMBL" id="WOK95848.1"/>
    </source>
</evidence>
<organism evidence="1 2">
    <name type="scientific">Canna indica</name>
    <name type="common">Indian-shot</name>
    <dbReference type="NCBI Taxonomy" id="4628"/>
    <lineage>
        <taxon>Eukaryota</taxon>
        <taxon>Viridiplantae</taxon>
        <taxon>Streptophyta</taxon>
        <taxon>Embryophyta</taxon>
        <taxon>Tracheophyta</taxon>
        <taxon>Spermatophyta</taxon>
        <taxon>Magnoliopsida</taxon>
        <taxon>Liliopsida</taxon>
        <taxon>Zingiberales</taxon>
        <taxon>Cannaceae</taxon>
        <taxon>Canna</taxon>
    </lineage>
</organism>
<evidence type="ECO:0000313" key="2">
    <source>
        <dbReference type="Proteomes" id="UP001327560"/>
    </source>
</evidence>
<dbReference type="PANTHER" id="PTHR33790">
    <property type="entry name" value="OS05G0344200 PROTEIN"/>
    <property type="match status" value="1"/>
</dbReference>
<proteinExistence type="predicted"/>
<name>A0AAQ3JUZ7_9LILI</name>
<accession>A0AAQ3JUZ7</accession>
<gene>
    <name evidence="1" type="ORF">Cni_G04555</name>
</gene>